<keyword evidence="8" id="KW-1015">Disulfide bond</keyword>
<evidence type="ECO:0000256" key="3">
    <source>
        <dbReference type="ARBA" id="ARBA00022723"/>
    </source>
</evidence>
<evidence type="ECO:0000256" key="6">
    <source>
        <dbReference type="ARBA" id="ARBA00023010"/>
    </source>
</evidence>
<gene>
    <name evidence="10" type="ORF">LSAA_13661</name>
</gene>
<comment type="subcellular location">
    <subcellularLocation>
        <location evidence="1">Mitochondrion</location>
    </subcellularLocation>
</comment>
<feature type="domain" description="Tim10-like" evidence="9">
    <location>
        <begin position="14"/>
        <end position="70"/>
    </location>
</feature>
<evidence type="ECO:0000256" key="2">
    <source>
        <dbReference type="ARBA" id="ARBA00022448"/>
    </source>
</evidence>
<dbReference type="GO" id="GO:0015031">
    <property type="term" value="P:protein transport"/>
    <property type="evidence" value="ECO:0007669"/>
    <property type="project" value="UniProtKB-KW"/>
</dbReference>
<dbReference type="InterPro" id="IPR027417">
    <property type="entry name" value="P-loop_NTPase"/>
</dbReference>
<keyword evidence="5" id="KW-0653">Protein transport</keyword>
<dbReference type="Gene3D" id="3.40.50.300">
    <property type="entry name" value="P-loop containing nucleotide triphosphate hydrolases"/>
    <property type="match status" value="1"/>
</dbReference>
<sequence length="160" mass="18619">MFGGKQVIDEGALRNFREFLEIYNQMSELCFNRCIDNLHSVRLSKEESECTDLCAGKHMTVNHKVLSSFMNNPKMPFATNRVIAVLCGLPGSGKTQLITHYKQSKPTYKILHINYDKIIPRHSNLKKEEWKSRRKCIINSLEAYLRVESIPENWVFVKLK</sequence>
<dbReference type="SUPFAM" id="SSF144122">
    <property type="entry name" value="Tim10-like"/>
    <property type="match status" value="1"/>
</dbReference>
<dbReference type="PANTHER" id="PTHR13172">
    <property type="entry name" value="MITOCHONDRIAL IMPORT INNER MEMBRANE TRANSLOCASE SUBUNIT TIM9B"/>
    <property type="match status" value="1"/>
</dbReference>
<keyword evidence="4" id="KW-0862">Zinc</keyword>
<dbReference type="GO" id="GO:0046872">
    <property type="term" value="F:metal ion binding"/>
    <property type="evidence" value="ECO:0007669"/>
    <property type="project" value="UniProtKB-KW"/>
</dbReference>
<dbReference type="Pfam" id="PF02953">
    <property type="entry name" value="zf-Tim10_DDP"/>
    <property type="match status" value="1"/>
</dbReference>
<evidence type="ECO:0000256" key="7">
    <source>
        <dbReference type="ARBA" id="ARBA00023128"/>
    </source>
</evidence>
<evidence type="ECO:0000256" key="1">
    <source>
        <dbReference type="ARBA" id="ARBA00004173"/>
    </source>
</evidence>
<dbReference type="InterPro" id="IPR004217">
    <property type="entry name" value="Tim10-like"/>
</dbReference>
<name>A0A7R8D411_LEPSM</name>
<dbReference type="OrthoDB" id="9972657at2759"/>
<dbReference type="InterPro" id="IPR050673">
    <property type="entry name" value="Mito_inner_translocase_sub"/>
</dbReference>
<organism evidence="10 11">
    <name type="scientific">Lepeophtheirus salmonis</name>
    <name type="common">Salmon louse</name>
    <name type="synonym">Caligus salmonis</name>
    <dbReference type="NCBI Taxonomy" id="72036"/>
    <lineage>
        <taxon>Eukaryota</taxon>
        <taxon>Metazoa</taxon>
        <taxon>Ecdysozoa</taxon>
        <taxon>Arthropoda</taxon>
        <taxon>Crustacea</taxon>
        <taxon>Multicrustacea</taxon>
        <taxon>Hexanauplia</taxon>
        <taxon>Copepoda</taxon>
        <taxon>Siphonostomatoida</taxon>
        <taxon>Caligidae</taxon>
        <taxon>Lepeophtheirus</taxon>
    </lineage>
</organism>
<keyword evidence="2" id="KW-0813">Transport</keyword>
<keyword evidence="7" id="KW-0496">Mitochondrion</keyword>
<evidence type="ECO:0000256" key="4">
    <source>
        <dbReference type="ARBA" id="ARBA00022833"/>
    </source>
</evidence>
<evidence type="ECO:0000256" key="5">
    <source>
        <dbReference type="ARBA" id="ARBA00022927"/>
    </source>
</evidence>
<keyword evidence="3" id="KW-0479">Metal-binding</keyword>
<keyword evidence="6" id="KW-0811">Translocation</keyword>
<dbReference type="EMBL" id="HG994587">
    <property type="protein sequence ID" value="CAF3021411.1"/>
    <property type="molecule type" value="Genomic_DNA"/>
</dbReference>
<dbReference type="InterPro" id="IPR035427">
    <property type="entry name" value="Tim10-like_dom_sf"/>
</dbReference>
<keyword evidence="11" id="KW-1185">Reference proteome</keyword>
<evidence type="ECO:0000259" key="9">
    <source>
        <dbReference type="Pfam" id="PF02953"/>
    </source>
</evidence>
<protein>
    <submittedName>
        <fullName evidence="10">(salmon louse) hypothetical protein</fullName>
    </submittedName>
</protein>
<proteinExistence type="predicted"/>
<dbReference type="SUPFAM" id="SSF52540">
    <property type="entry name" value="P-loop containing nucleoside triphosphate hydrolases"/>
    <property type="match status" value="1"/>
</dbReference>
<evidence type="ECO:0000313" key="10">
    <source>
        <dbReference type="EMBL" id="CAF3021411.1"/>
    </source>
</evidence>
<accession>A0A7R8D411</accession>
<dbReference type="Gene3D" id="1.10.287.810">
    <property type="entry name" value="Mitochondrial import inner membrane translocase subunit tim13 like domains"/>
    <property type="match status" value="1"/>
</dbReference>
<evidence type="ECO:0000313" key="11">
    <source>
        <dbReference type="Proteomes" id="UP000675881"/>
    </source>
</evidence>
<dbReference type="AlphaFoldDB" id="A0A7R8D411"/>
<reference evidence="10" key="1">
    <citation type="submission" date="2021-02" db="EMBL/GenBank/DDBJ databases">
        <authorList>
            <person name="Bekaert M."/>
        </authorList>
    </citation>
    <scope>NUCLEOTIDE SEQUENCE</scope>
    <source>
        <strain evidence="10">IoA-00</strain>
    </source>
</reference>
<evidence type="ECO:0000256" key="8">
    <source>
        <dbReference type="ARBA" id="ARBA00023157"/>
    </source>
</evidence>
<dbReference type="Proteomes" id="UP000675881">
    <property type="component" value="Chromosome 8"/>
</dbReference>
<dbReference type="GO" id="GO:0005739">
    <property type="term" value="C:mitochondrion"/>
    <property type="evidence" value="ECO:0007669"/>
    <property type="project" value="UniProtKB-SubCell"/>
</dbReference>